<accession>A0A4R6WGL3</accession>
<dbReference type="Proteomes" id="UP000295292">
    <property type="component" value="Unassembled WGS sequence"/>
</dbReference>
<dbReference type="RefSeq" id="WP_133583048.1">
    <property type="nucleotide sequence ID" value="NZ_SNYV01000011.1"/>
</dbReference>
<gene>
    <name evidence="1" type="ORF">CLV99_0677</name>
</gene>
<comment type="caution">
    <text evidence="1">The sequence shown here is derived from an EMBL/GenBank/DDBJ whole genome shotgun (WGS) entry which is preliminary data.</text>
</comment>
<dbReference type="OrthoDB" id="665435at2"/>
<name>A0A4R6WGL3_9SPHI</name>
<evidence type="ECO:0000313" key="1">
    <source>
        <dbReference type="EMBL" id="TDQ79244.1"/>
    </source>
</evidence>
<dbReference type="Pfam" id="PF19781">
    <property type="entry name" value="DUF6266"/>
    <property type="match status" value="1"/>
</dbReference>
<dbReference type="InterPro" id="IPR046233">
    <property type="entry name" value="DUF6266"/>
</dbReference>
<reference evidence="1 2" key="1">
    <citation type="submission" date="2019-03" db="EMBL/GenBank/DDBJ databases">
        <title>Genomic Encyclopedia of Archaeal and Bacterial Type Strains, Phase II (KMG-II): from individual species to whole genera.</title>
        <authorList>
            <person name="Goeker M."/>
        </authorList>
    </citation>
    <scope>NUCLEOTIDE SEQUENCE [LARGE SCALE GENOMIC DNA]</scope>
    <source>
        <strain evidence="1 2">DSM 28353</strain>
    </source>
</reference>
<evidence type="ECO:0000313" key="2">
    <source>
        <dbReference type="Proteomes" id="UP000295292"/>
    </source>
</evidence>
<keyword evidence="2" id="KW-1185">Reference proteome</keyword>
<proteinExistence type="predicted"/>
<organism evidence="1 2">
    <name type="scientific">Sphingobacterium yanglingense</name>
    <dbReference type="NCBI Taxonomy" id="1437280"/>
    <lineage>
        <taxon>Bacteria</taxon>
        <taxon>Pseudomonadati</taxon>
        <taxon>Bacteroidota</taxon>
        <taxon>Sphingobacteriia</taxon>
        <taxon>Sphingobacteriales</taxon>
        <taxon>Sphingobacteriaceae</taxon>
        <taxon>Sphingobacterium</taxon>
    </lineage>
</organism>
<dbReference type="AlphaFoldDB" id="A0A4R6WGL3"/>
<sequence>MLTTQKKESIAQLEVRLRFKMATRLVRSLMPFFKLGYQARCRRKKKLKPHNVAVARVFKEVIKGNYPDLLIDYSALMLSEGSVHNLYNSAILVTTGQIELTHASSLDYRWNYYDDKVIWVLYCPTLEESISVEGKREDPSFTMTVPPRFDGLECHHYLMVCRRDYSEFSKSSYLGRS</sequence>
<dbReference type="EMBL" id="SNYV01000011">
    <property type="protein sequence ID" value="TDQ79244.1"/>
    <property type="molecule type" value="Genomic_DNA"/>
</dbReference>
<protein>
    <submittedName>
        <fullName evidence="1">Uncharacterized protein</fullName>
    </submittedName>
</protein>